<protein>
    <recommendedName>
        <fullName evidence="4">DUF983 domain-containing protein</fullName>
    </recommendedName>
</protein>
<accession>A0ABW3UYS6</accession>
<evidence type="ECO:0000256" key="1">
    <source>
        <dbReference type="SAM" id="Phobius"/>
    </source>
</evidence>
<sequence length="147" mass="16855">MVGSTAHNGIRKGNIPSQTHLYGSVSQIKGQYFMTEYAPLMHNCAHCGTEMEKQYRTCRNCKAVYGFMFWRFLIMVLIGGLFLVSPFIAFWQTYQAGKFAIQDILIVPAIFAGCIFIAYKMLRNCWRYGWTKPSPPSKPLNLENPHM</sequence>
<reference evidence="3" key="1">
    <citation type="journal article" date="2019" name="Int. J. Syst. Evol. Microbiol.">
        <title>The Global Catalogue of Microorganisms (GCM) 10K type strain sequencing project: providing services to taxonomists for standard genome sequencing and annotation.</title>
        <authorList>
            <consortium name="The Broad Institute Genomics Platform"/>
            <consortium name="The Broad Institute Genome Sequencing Center for Infectious Disease"/>
            <person name="Wu L."/>
            <person name="Ma J."/>
        </authorList>
    </citation>
    <scope>NUCLEOTIDE SEQUENCE [LARGE SCALE GENOMIC DNA]</scope>
    <source>
        <strain evidence="3">CCUG 49584</strain>
    </source>
</reference>
<gene>
    <name evidence="2" type="ORF">ACFQ35_00185</name>
</gene>
<feature type="transmembrane region" description="Helical" evidence="1">
    <location>
        <begin position="99"/>
        <end position="119"/>
    </location>
</feature>
<dbReference type="Proteomes" id="UP001597263">
    <property type="component" value="Unassembled WGS sequence"/>
</dbReference>
<comment type="caution">
    <text evidence="2">The sequence shown here is derived from an EMBL/GenBank/DDBJ whole genome shotgun (WGS) entry which is preliminary data.</text>
</comment>
<dbReference type="EMBL" id="JBHTMA010000001">
    <property type="protein sequence ID" value="MFD1225607.1"/>
    <property type="molecule type" value="Genomic_DNA"/>
</dbReference>
<feature type="transmembrane region" description="Helical" evidence="1">
    <location>
        <begin position="69"/>
        <end position="93"/>
    </location>
</feature>
<keyword evidence="1" id="KW-0812">Transmembrane</keyword>
<organism evidence="2 3">
    <name type="scientific">Pseudochrobactrum kiredjianiae</name>
    <dbReference type="NCBI Taxonomy" id="386305"/>
    <lineage>
        <taxon>Bacteria</taxon>
        <taxon>Pseudomonadati</taxon>
        <taxon>Pseudomonadota</taxon>
        <taxon>Alphaproteobacteria</taxon>
        <taxon>Hyphomicrobiales</taxon>
        <taxon>Brucellaceae</taxon>
        <taxon>Pseudochrobactrum</taxon>
    </lineage>
</organism>
<name>A0ABW3UYS6_9HYPH</name>
<evidence type="ECO:0000313" key="3">
    <source>
        <dbReference type="Proteomes" id="UP001597263"/>
    </source>
</evidence>
<proteinExistence type="predicted"/>
<keyword evidence="1" id="KW-1133">Transmembrane helix</keyword>
<keyword evidence="1" id="KW-0472">Membrane</keyword>
<evidence type="ECO:0008006" key="4">
    <source>
        <dbReference type="Google" id="ProtNLM"/>
    </source>
</evidence>
<evidence type="ECO:0000313" key="2">
    <source>
        <dbReference type="EMBL" id="MFD1225607.1"/>
    </source>
</evidence>
<dbReference type="RefSeq" id="WP_289388730.1">
    <property type="nucleotide sequence ID" value="NZ_JAUCBM010000018.1"/>
</dbReference>
<keyword evidence="3" id="KW-1185">Reference proteome</keyword>